<dbReference type="Proteomes" id="UP000298021">
    <property type="component" value="Unassembled WGS sequence"/>
</dbReference>
<evidence type="ECO:0000313" key="3">
    <source>
        <dbReference type="Proteomes" id="UP000298021"/>
    </source>
</evidence>
<proteinExistence type="predicted"/>
<dbReference type="AlphaFoldDB" id="A0A4Z0JHT7"/>
<dbReference type="RefSeq" id="WP_135373632.1">
    <property type="nucleotide sequence ID" value="NZ_RKLY01000023.1"/>
</dbReference>
<comment type="caution">
    <text evidence="2">The sequence shown here is derived from an EMBL/GenBank/DDBJ whole genome shotgun (WGS) entry which is preliminary data.</text>
</comment>
<gene>
    <name evidence="2" type="ORF">EGT49_09120</name>
</gene>
<dbReference type="OrthoDB" id="2313160at2"/>
<keyword evidence="1" id="KW-0812">Transmembrane</keyword>
<protein>
    <submittedName>
        <fullName evidence="2">Uncharacterized protein</fullName>
    </submittedName>
</protein>
<dbReference type="EMBL" id="RKLY01000023">
    <property type="protein sequence ID" value="TGD22392.1"/>
    <property type="molecule type" value="Genomic_DNA"/>
</dbReference>
<evidence type="ECO:0000256" key="1">
    <source>
        <dbReference type="SAM" id="Phobius"/>
    </source>
</evidence>
<evidence type="ECO:0000313" key="2">
    <source>
        <dbReference type="EMBL" id="TGD22392.1"/>
    </source>
</evidence>
<feature type="transmembrane region" description="Helical" evidence="1">
    <location>
        <begin position="12"/>
        <end position="33"/>
    </location>
</feature>
<keyword evidence="3" id="KW-1185">Reference proteome</keyword>
<organism evidence="2 3">
    <name type="scientific">Companilactobacillus suantsaicola</name>
    <dbReference type="NCBI Taxonomy" id="2487723"/>
    <lineage>
        <taxon>Bacteria</taxon>
        <taxon>Bacillati</taxon>
        <taxon>Bacillota</taxon>
        <taxon>Bacilli</taxon>
        <taxon>Lactobacillales</taxon>
        <taxon>Lactobacillaceae</taxon>
        <taxon>Companilactobacillus</taxon>
    </lineage>
</organism>
<name>A0A4Z0JHT7_9LACO</name>
<sequence length="165" mass="18896">MQKRYRESLPKIPLIISIVGVIIFAALFSFLTLRTPTPSTTPTYPKIKKELTQQFNSNGKVATVKEDRNINDKTSKKSHTVIIVVLTDKQTQKYIKTTYEAVQNDNATTDQKLYIRSIQNIIQKSAKKLDNNYDVIQFVYKDNKSYIPVASSQKNKNLIPLVKTK</sequence>
<reference evidence="2 3" key="1">
    <citation type="submission" date="2018-10" db="EMBL/GenBank/DDBJ databases">
        <title>Lactobacillus sp. R7 and Lactobacillus sp. R19 isolated from fermented mustard green product of Taiwan.</title>
        <authorList>
            <person name="Lin S.-T."/>
        </authorList>
    </citation>
    <scope>NUCLEOTIDE SEQUENCE [LARGE SCALE GENOMIC DNA]</scope>
    <source>
        <strain evidence="2 3">BCRC 81127</strain>
    </source>
</reference>
<keyword evidence="1" id="KW-1133">Transmembrane helix</keyword>
<keyword evidence="1" id="KW-0472">Membrane</keyword>
<accession>A0A4Z0JHT7</accession>